<protein>
    <recommendedName>
        <fullName evidence="10">limulus clotting factor C</fullName>
        <ecNumber evidence="10">3.4.21.84</ecNumber>
    </recommendedName>
</protein>
<dbReference type="PANTHER" id="PTHR24256">
    <property type="entry name" value="TRYPTASE-RELATED"/>
    <property type="match status" value="1"/>
</dbReference>
<evidence type="ECO:0000256" key="3">
    <source>
        <dbReference type="ARBA" id="ARBA00022729"/>
    </source>
</evidence>
<evidence type="ECO:0000256" key="13">
    <source>
        <dbReference type="SAM" id="Phobius"/>
    </source>
</evidence>
<dbReference type="Gene3D" id="2.40.10.10">
    <property type="entry name" value="Trypsin-like serine proteases"/>
    <property type="match status" value="2"/>
</dbReference>
<dbReference type="Pfam" id="PF00089">
    <property type="entry name" value="Trypsin"/>
    <property type="match status" value="1"/>
</dbReference>
<dbReference type="PROSITE" id="PS50240">
    <property type="entry name" value="TRYPSIN_DOM"/>
    <property type="match status" value="1"/>
</dbReference>
<dbReference type="CDD" id="cd00190">
    <property type="entry name" value="Tryp_SPc"/>
    <property type="match status" value="1"/>
</dbReference>
<keyword evidence="7" id="KW-1015">Disulfide bond</keyword>
<evidence type="ECO:0000256" key="6">
    <source>
        <dbReference type="ARBA" id="ARBA00022825"/>
    </source>
</evidence>
<dbReference type="InterPro" id="IPR043504">
    <property type="entry name" value="Peptidase_S1_PA_chymotrypsin"/>
</dbReference>
<evidence type="ECO:0000313" key="15">
    <source>
        <dbReference type="EMBL" id="JAG55763.1"/>
    </source>
</evidence>
<keyword evidence="4 11" id="KW-0378">Hydrolase</keyword>
<sequence>LTSPSSGFQADLEMYFKFFGIFAVLTVVAGQNAVIQLKGSVTKTKFRLPTIPRKDAQIRATYTIVAPEDKRVLLRCENEGELVECTEGTLQVINGLPKGFSCKRNLNTLQTRVTLSIVNFNQISDKTTCEAYSIAGISAAAASGEEEDEETSTKSKGSRRTSCDCGWDNKKRIVGGTVAKQNEFVWMTGLVHKSTGSRFCGAAIISDDIILTAAHCLDNMQPRDIEVVVGDYDMKGRIRTKSEQKIAVRTLAQHERWDTKKLVNDIALVKLADKIKYSQDVGPVCLPSGRSSLVGRTITAMGWGLTQTLFEKDRGLLRKVSLNVVDMQSCSASYGNTINTRQVTQLCTYGRNKDTCQGDSGGPLVWMDPETNRYTQVALVSYGKKCGSASPAVNTDVSAYMDWIRTNMRRLSPGKAVCTKL</sequence>
<dbReference type="InterPro" id="IPR009003">
    <property type="entry name" value="Peptidase_S1_PA"/>
</dbReference>
<dbReference type="EMBL" id="GBRD01010061">
    <property type="protein sequence ID" value="JAG55763.1"/>
    <property type="molecule type" value="Transcribed_RNA"/>
</dbReference>
<dbReference type="SUPFAM" id="SSF50494">
    <property type="entry name" value="Trypsin-like serine proteases"/>
    <property type="match status" value="1"/>
</dbReference>
<dbReference type="AlphaFoldDB" id="A0A0K8SR10"/>
<feature type="non-terminal residue" evidence="15">
    <location>
        <position position="1"/>
    </location>
</feature>
<evidence type="ECO:0000259" key="14">
    <source>
        <dbReference type="PROSITE" id="PS50240"/>
    </source>
</evidence>
<dbReference type="InterPro" id="IPR018114">
    <property type="entry name" value="TRYPSIN_HIS"/>
</dbReference>
<evidence type="ECO:0000256" key="11">
    <source>
        <dbReference type="RuleBase" id="RU363034"/>
    </source>
</evidence>
<keyword evidence="2 11" id="KW-0645">Protease</keyword>
<dbReference type="InterPro" id="IPR051487">
    <property type="entry name" value="Ser/Thr_Proteases_Immune/Dev"/>
</dbReference>
<evidence type="ECO:0000256" key="2">
    <source>
        <dbReference type="ARBA" id="ARBA00022670"/>
    </source>
</evidence>
<dbReference type="EC" id="3.4.21.84" evidence="10"/>
<dbReference type="InterPro" id="IPR001314">
    <property type="entry name" value="Peptidase_S1A"/>
</dbReference>
<organism evidence="15">
    <name type="scientific">Lygus hesperus</name>
    <name type="common">Western plant bug</name>
    <dbReference type="NCBI Taxonomy" id="30085"/>
    <lineage>
        <taxon>Eukaryota</taxon>
        <taxon>Metazoa</taxon>
        <taxon>Ecdysozoa</taxon>
        <taxon>Arthropoda</taxon>
        <taxon>Hexapoda</taxon>
        <taxon>Insecta</taxon>
        <taxon>Pterygota</taxon>
        <taxon>Neoptera</taxon>
        <taxon>Paraneoptera</taxon>
        <taxon>Hemiptera</taxon>
        <taxon>Heteroptera</taxon>
        <taxon>Panheteroptera</taxon>
        <taxon>Cimicomorpha</taxon>
        <taxon>Miridae</taxon>
        <taxon>Mirini</taxon>
        <taxon>Lygus</taxon>
    </lineage>
</organism>
<keyword evidence="1" id="KW-0768">Sushi</keyword>
<dbReference type="FunFam" id="2.40.10.10:FF:000120">
    <property type="entry name" value="Putative serine protease"/>
    <property type="match status" value="1"/>
</dbReference>
<dbReference type="GO" id="GO:0042381">
    <property type="term" value="P:hemolymph coagulation"/>
    <property type="evidence" value="ECO:0007669"/>
    <property type="project" value="UniProtKB-KW"/>
</dbReference>
<dbReference type="InterPro" id="IPR033116">
    <property type="entry name" value="TRYPSIN_SER"/>
</dbReference>
<evidence type="ECO:0000256" key="9">
    <source>
        <dbReference type="ARBA" id="ARBA00052079"/>
    </source>
</evidence>
<feature type="domain" description="Peptidase S1" evidence="14">
    <location>
        <begin position="173"/>
        <end position="409"/>
    </location>
</feature>
<reference evidence="15" key="1">
    <citation type="submission" date="2014-09" db="EMBL/GenBank/DDBJ databases">
        <authorList>
            <person name="Magalhaes I.L.F."/>
            <person name="Oliveira U."/>
            <person name="Santos F.R."/>
            <person name="Vidigal T.H.D.A."/>
            <person name="Brescovit A.D."/>
            <person name="Santos A.J."/>
        </authorList>
    </citation>
    <scope>NUCLEOTIDE SEQUENCE</scope>
</reference>
<evidence type="ECO:0000256" key="5">
    <source>
        <dbReference type="ARBA" id="ARBA00022820"/>
    </source>
</evidence>
<feature type="region of interest" description="Disordered" evidence="12">
    <location>
        <begin position="143"/>
        <end position="162"/>
    </location>
</feature>
<dbReference type="GO" id="GO:0006508">
    <property type="term" value="P:proteolysis"/>
    <property type="evidence" value="ECO:0007669"/>
    <property type="project" value="UniProtKB-KW"/>
</dbReference>
<keyword evidence="3" id="KW-0732">Signal</keyword>
<comment type="catalytic activity">
    <reaction evidence="9">
        <text>Selective cleavage of 103-Arg-|-Ser-104 and 124-Ile-|-Ile-125 bonds in Limulus clotting factor B to form activated factor B. Cleavage of -Pro-Arg-|-Xaa- bonds in synthetic substrates.</text>
        <dbReference type="EC" id="3.4.21.84"/>
    </reaction>
</comment>
<keyword evidence="13" id="KW-0472">Membrane</keyword>
<evidence type="ECO:0000256" key="12">
    <source>
        <dbReference type="SAM" id="MobiDB-lite"/>
    </source>
</evidence>
<dbReference type="GO" id="GO:0004252">
    <property type="term" value="F:serine-type endopeptidase activity"/>
    <property type="evidence" value="ECO:0007669"/>
    <property type="project" value="InterPro"/>
</dbReference>
<evidence type="ECO:0000256" key="1">
    <source>
        <dbReference type="ARBA" id="ARBA00022659"/>
    </source>
</evidence>
<keyword evidence="6 11" id="KW-0720">Serine protease</keyword>
<dbReference type="InterPro" id="IPR001254">
    <property type="entry name" value="Trypsin_dom"/>
</dbReference>
<keyword evidence="5" id="KW-0353">Hemolymph clotting</keyword>
<keyword evidence="13" id="KW-1133">Transmembrane helix</keyword>
<evidence type="ECO:0000256" key="7">
    <source>
        <dbReference type="ARBA" id="ARBA00023157"/>
    </source>
</evidence>
<evidence type="ECO:0000256" key="10">
    <source>
        <dbReference type="ARBA" id="ARBA00066707"/>
    </source>
</evidence>
<name>A0A0K8SR10_LYGHE</name>
<comment type="similarity">
    <text evidence="8">Belongs to the peptidase S1 family. CLIP subfamily.</text>
</comment>
<keyword evidence="13" id="KW-0812">Transmembrane</keyword>
<accession>A0A0K8SR10</accession>
<evidence type="ECO:0000256" key="4">
    <source>
        <dbReference type="ARBA" id="ARBA00022801"/>
    </source>
</evidence>
<evidence type="ECO:0000256" key="8">
    <source>
        <dbReference type="ARBA" id="ARBA00024195"/>
    </source>
</evidence>
<dbReference type="SMART" id="SM00020">
    <property type="entry name" value="Tryp_SPc"/>
    <property type="match status" value="1"/>
</dbReference>
<proteinExistence type="inferred from homology"/>
<feature type="transmembrane region" description="Helical" evidence="13">
    <location>
        <begin position="14"/>
        <end position="35"/>
    </location>
</feature>
<dbReference type="PROSITE" id="PS00135">
    <property type="entry name" value="TRYPSIN_SER"/>
    <property type="match status" value="1"/>
</dbReference>
<dbReference type="PROSITE" id="PS00134">
    <property type="entry name" value="TRYPSIN_HIS"/>
    <property type="match status" value="1"/>
</dbReference>
<dbReference type="PRINTS" id="PR00722">
    <property type="entry name" value="CHYMOTRYPSIN"/>
</dbReference>